<accession>A0A4V3WS81</accession>
<reference evidence="1 2" key="1">
    <citation type="submission" date="2019-04" db="EMBL/GenBank/DDBJ databases">
        <title>Microbes associate with the intestines of laboratory mice.</title>
        <authorList>
            <person name="Navarre W."/>
            <person name="Wong E."/>
            <person name="Huang K.C."/>
            <person name="Tropini C."/>
            <person name="Ng K."/>
            <person name="Yu B."/>
        </authorList>
    </citation>
    <scope>NUCLEOTIDE SEQUENCE [LARGE SCALE GENOMIC DNA]</scope>
    <source>
        <strain evidence="1 2">NM87_A27A</strain>
    </source>
</reference>
<organism evidence="1 2">
    <name type="scientific">Bifidobacterium pseudolongum</name>
    <dbReference type="NCBI Taxonomy" id="1694"/>
    <lineage>
        <taxon>Bacteria</taxon>
        <taxon>Bacillati</taxon>
        <taxon>Actinomycetota</taxon>
        <taxon>Actinomycetes</taxon>
        <taxon>Bifidobacteriales</taxon>
        <taxon>Bifidobacteriaceae</taxon>
        <taxon>Bifidobacterium</taxon>
    </lineage>
</organism>
<sequence length="158" mass="17519">MAAWQVLIDFESDTKLSEEMAFDVSERLGEHGAVPSFELGGTQGSIVMCVDAEDVIEAARQGLEYTGQALPDCKLTPNNLEVTEWGKAVEHLHDPLYPEVVGYAEIARLAGVTRQRARMFPKIVDFPKPVIETAQGALYTKSAIEAWLERRTRKAKKA</sequence>
<dbReference type="Proteomes" id="UP000306798">
    <property type="component" value="Unassembled WGS sequence"/>
</dbReference>
<dbReference type="EMBL" id="SSTF01000005">
    <property type="protein sequence ID" value="THG27077.1"/>
    <property type="molecule type" value="Genomic_DNA"/>
</dbReference>
<dbReference type="AlphaFoldDB" id="A0A4V3WS81"/>
<dbReference type="RefSeq" id="WP_129903542.1">
    <property type="nucleotide sequence ID" value="NZ_JBCLSL010000011.1"/>
</dbReference>
<evidence type="ECO:0000313" key="1">
    <source>
        <dbReference type="EMBL" id="THG27077.1"/>
    </source>
</evidence>
<proteinExistence type="predicted"/>
<name>A0A4V3WS81_9BIFI</name>
<protein>
    <submittedName>
        <fullName evidence="1">Uncharacterized protein</fullName>
    </submittedName>
</protein>
<comment type="caution">
    <text evidence="1">The sequence shown here is derived from an EMBL/GenBank/DDBJ whole genome shotgun (WGS) entry which is preliminary data.</text>
</comment>
<evidence type="ECO:0000313" key="2">
    <source>
        <dbReference type="Proteomes" id="UP000306798"/>
    </source>
</evidence>
<gene>
    <name evidence="1" type="ORF">E5991_02350</name>
</gene>